<evidence type="ECO:0000313" key="8">
    <source>
        <dbReference type="Proteomes" id="UP000677668"/>
    </source>
</evidence>
<organism evidence="7 8">
    <name type="scientific">Chloracidobacterium sp. N</name>
    <dbReference type="NCBI Taxonomy" id="2821540"/>
    <lineage>
        <taxon>Bacteria</taxon>
        <taxon>Pseudomonadati</taxon>
        <taxon>Acidobacteriota</taxon>
        <taxon>Terriglobia</taxon>
        <taxon>Terriglobales</taxon>
        <taxon>Acidobacteriaceae</taxon>
        <taxon>Chloracidobacterium</taxon>
        <taxon>Chloracidobacterium aggregatum</taxon>
    </lineage>
</organism>
<dbReference type="Gene3D" id="1.20.120.580">
    <property type="entry name" value="bsu32300-like"/>
    <property type="match status" value="1"/>
</dbReference>
<dbReference type="EMBL" id="CP072643">
    <property type="protein sequence ID" value="QUV95642.1"/>
    <property type="molecule type" value="Genomic_DNA"/>
</dbReference>
<dbReference type="Proteomes" id="UP000677668">
    <property type="component" value="Chromosome 2"/>
</dbReference>
<accession>A0ABX8B4W9</accession>
<comment type="similarity">
    <text evidence="6">Belongs to the HepT RNase toxin family.</text>
</comment>
<dbReference type="InterPro" id="IPR051813">
    <property type="entry name" value="HepT_RNase_toxin"/>
</dbReference>
<evidence type="ECO:0000256" key="2">
    <source>
        <dbReference type="ARBA" id="ARBA00022649"/>
    </source>
</evidence>
<keyword evidence="2" id="KW-1277">Toxin-antitoxin system</keyword>
<reference evidence="7 8" key="1">
    <citation type="submission" date="2021-03" db="EMBL/GenBank/DDBJ databases">
        <title>Genomic and phenotypic characterization of Chloracidobacterium isolates provides evidence for multiple species.</title>
        <authorList>
            <person name="Saini M.K."/>
            <person name="Costas A.M.G."/>
            <person name="Tank M."/>
            <person name="Bryant D.A."/>
        </authorList>
    </citation>
    <scope>NUCLEOTIDE SEQUENCE [LARGE SCALE GENOMIC DNA]</scope>
    <source>
        <strain evidence="7 8">N</strain>
    </source>
</reference>
<evidence type="ECO:0000256" key="6">
    <source>
        <dbReference type="ARBA" id="ARBA00024207"/>
    </source>
</evidence>
<dbReference type="PANTHER" id="PTHR34139:SF1">
    <property type="entry name" value="RNASE MJ1380-RELATED"/>
    <property type="match status" value="1"/>
</dbReference>
<dbReference type="RefSeq" id="WP_211423858.1">
    <property type="nucleotide sequence ID" value="NZ_CP072643.1"/>
</dbReference>
<name>A0ABX8B4W9_9BACT</name>
<dbReference type="InterPro" id="IPR008201">
    <property type="entry name" value="HepT-like"/>
</dbReference>
<keyword evidence="5" id="KW-0378">Hydrolase</keyword>
<dbReference type="Pfam" id="PF01934">
    <property type="entry name" value="HepT-like"/>
    <property type="match status" value="1"/>
</dbReference>
<evidence type="ECO:0000256" key="4">
    <source>
        <dbReference type="ARBA" id="ARBA00022741"/>
    </source>
</evidence>
<keyword evidence="4" id="KW-0547">Nucleotide-binding</keyword>
<keyword evidence="1" id="KW-0597">Phosphoprotein</keyword>
<gene>
    <name evidence="7" type="ORF">J8C05_12500</name>
</gene>
<dbReference type="InterPro" id="IPR037038">
    <property type="entry name" value="HepT-like_sf"/>
</dbReference>
<evidence type="ECO:0000256" key="3">
    <source>
        <dbReference type="ARBA" id="ARBA00022722"/>
    </source>
</evidence>
<keyword evidence="8" id="KW-1185">Reference proteome</keyword>
<proteinExistence type="inferred from homology"/>
<evidence type="ECO:0000256" key="5">
    <source>
        <dbReference type="ARBA" id="ARBA00022801"/>
    </source>
</evidence>
<evidence type="ECO:0000256" key="1">
    <source>
        <dbReference type="ARBA" id="ARBA00022553"/>
    </source>
</evidence>
<dbReference type="PANTHER" id="PTHR34139">
    <property type="entry name" value="UPF0331 PROTEIN MJ0127"/>
    <property type="match status" value="1"/>
</dbReference>
<sequence length="112" mass="13305">MRDYTLYLKDILAAIESIESFIDGMDVEEFWSDDKTSSAVVRKLEIIGEAVKHVPDRIRQQNPQIMWREMAGMRDKLIHSYFSVDYQLIWRTITERLPQIRSEIQKILQDMA</sequence>
<keyword evidence="3" id="KW-0540">Nuclease</keyword>
<evidence type="ECO:0000313" key="7">
    <source>
        <dbReference type="EMBL" id="QUV95642.1"/>
    </source>
</evidence>
<protein>
    <submittedName>
        <fullName evidence="7">DUF86 domain-containing protein</fullName>
    </submittedName>
</protein>